<keyword evidence="12" id="KW-1185">Reference proteome</keyword>
<keyword evidence="9" id="KW-0472">Membrane</keyword>
<dbReference type="PANTHER" id="PTHR41523:SF8">
    <property type="entry name" value="ETHYLENE RESPONSE SENSOR PROTEIN"/>
    <property type="match status" value="1"/>
</dbReference>
<evidence type="ECO:0000259" key="10">
    <source>
        <dbReference type="Pfam" id="PF07568"/>
    </source>
</evidence>
<keyword evidence="9" id="KW-0812">Transmembrane</keyword>
<feature type="transmembrane region" description="Helical" evidence="9">
    <location>
        <begin position="316"/>
        <end position="334"/>
    </location>
</feature>
<evidence type="ECO:0000256" key="8">
    <source>
        <dbReference type="SAM" id="Coils"/>
    </source>
</evidence>
<keyword evidence="5" id="KW-0547">Nucleotide-binding</keyword>
<dbReference type="Gene3D" id="3.30.565.10">
    <property type="entry name" value="Histidine kinase-like ATPase, C-terminal domain"/>
    <property type="match status" value="1"/>
</dbReference>
<feature type="domain" description="Signal transduction histidine kinase subgroup 2 dimerisation and phosphoacceptor" evidence="10">
    <location>
        <begin position="367"/>
        <end position="442"/>
    </location>
</feature>
<accession>A0ABX1QSJ0</accession>
<dbReference type="InterPro" id="IPR036890">
    <property type="entry name" value="HATPase_C_sf"/>
</dbReference>
<evidence type="ECO:0000313" key="11">
    <source>
        <dbReference type="EMBL" id="NMH24658.1"/>
    </source>
</evidence>
<feature type="coiled-coil region" evidence="8">
    <location>
        <begin position="337"/>
        <end position="371"/>
    </location>
</feature>
<keyword evidence="4" id="KW-0808">Transferase</keyword>
<evidence type="ECO:0000256" key="1">
    <source>
        <dbReference type="ARBA" id="ARBA00000085"/>
    </source>
</evidence>
<evidence type="ECO:0000256" key="5">
    <source>
        <dbReference type="ARBA" id="ARBA00022741"/>
    </source>
</evidence>
<dbReference type="Pfam" id="PF07568">
    <property type="entry name" value="HisKA_2"/>
    <property type="match status" value="1"/>
</dbReference>
<protein>
    <recommendedName>
        <fullName evidence="2">histidine kinase</fullName>
        <ecNumber evidence="2">2.7.13.3</ecNumber>
    </recommendedName>
</protein>
<dbReference type="SUPFAM" id="SSF48452">
    <property type="entry name" value="TPR-like"/>
    <property type="match status" value="1"/>
</dbReference>
<keyword evidence="9" id="KW-1133">Transmembrane helix</keyword>
<evidence type="ECO:0000256" key="7">
    <source>
        <dbReference type="ARBA" id="ARBA00022840"/>
    </source>
</evidence>
<keyword evidence="7" id="KW-0067">ATP-binding</keyword>
<dbReference type="Gene3D" id="1.25.40.10">
    <property type="entry name" value="Tetratricopeptide repeat domain"/>
    <property type="match status" value="1"/>
</dbReference>
<reference evidence="11 12" key="1">
    <citation type="submission" date="2020-02" db="EMBL/GenBank/DDBJ databases">
        <title>Flavobacterium sp. genome.</title>
        <authorList>
            <person name="Jung H.S."/>
            <person name="Baek J.H."/>
            <person name="Jeon C.O."/>
        </authorList>
    </citation>
    <scope>NUCLEOTIDE SEQUENCE [LARGE SCALE GENOMIC DNA]</scope>
    <source>
        <strain evidence="11 12">SE-s27</strain>
    </source>
</reference>
<dbReference type="GO" id="GO:0016301">
    <property type="term" value="F:kinase activity"/>
    <property type="evidence" value="ECO:0007669"/>
    <property type="project" value="UniProtKB-KW"/>
</dbReference>
<comment type="caution">
    <text evidence="11">The sequence shown here is derived from an EMBL/GenBank/DDBJ whole genome shotgun (WGS) entry which is preliminary data.</text>
</comment>
<dbReference type="Proteomes" id="UP000767947">
    <property type="component" value="Unassembled WGS sequence"/>
</dbReference>
<dbReference type="RefSeq" id="WP_169523242.1">
    <property type="nucleotide sequence ID" value="NZ_JAAMPT010000202.1"/>
</dbReference>
<evidence type="ECO:0000256" key="4">
    <source>
        <dbReference type="ARBA" id="ARBA00022679"/>
    </source>
</evidence>
<dbReference type="SUPFAM" id="SSF55874">
    <property type="entry name" value="ATPase domain of HSP90 chaperone/DNA topoisomerase II/histidine kinase"/>
    <property type="match status" value="1"/>
</dbReference>
<name>A0ABX1QSJ0_9FLAO</name>
<sequence length="555" mass="64804">MAQNSFIDKEIKLIDSLIQYNKLDIAQEKTEKLYQLLTNSKKSKNQKTQLLEIRFRKALILDRQSASPAKSIQILQGLIDEAETADLNSLSCRIYLLMALAYEKADDLDLTDKYLQNAYNTYKKYELNEIYSTYCIRKGSYYRYKEELDSTLYYATKAKEYAKKYSNTTDLMDSYILLGNVFHKTHNYPEALKNTVSLLNYRRKTTDTVSIFHSYQDISSTYFKMHDLKNALLYSDSSYILYKKVPITSKYLFGKSRYKIYESLGNIDSAYYYFKQYHDDLQLSQKEEEHIKAKKLEEQYQNDKKEVIIKSKNQQVFFISSLLVLIIIIFVLVLRKNQKIKKQNKIINSQLAELSKALEQKQMLLSELQHRVKNNLQHVISILEMQKESVDFNNIDELIRGNQNRIHSMALLHKKLNVSDNVNEIDFKRYITELSGLVKESYDNHNKKISLNVKCEIENISIEKALPIGLIITELVSNSMKHAFKKRNIGIINLEITKSGIGNKLYYADNGDGYDFNKVNEKGLGQEIIKGLIDQLDGITEIKENNGFELILYFR</sequence>
<dbReference type="EC" id="2.7.13.3" evidence="2"/>
<evidence type="ECO:0000256" key="2">
    <source>
        <dbReference type="ARBA" id="ARBA00012438"/>
    </source>
</evidence>
<evidence type="ECO:0000256" key="6">
    <source>
        <dbReference type="ARBA" id="ARBA00022777"/>
    </source>
</evidence>
<proteinExistence type="predicted"/>
<dbReference type="Gene3D" id="3.30.450.20">
    <property type="entry name" value="PAS domain"/>
    <property type="match status" value="1"/>
</dbReference>
<organism evidence="11 12">
    <name type="scientific">Flavobacterium solisilvae</name>
    <dbReference type="NCBI Taxonomy" id="1852019"/>
    <lineage>
        <taxon>Bacteria</taxon>
        <taxon>Pseudomonadati</taxon>
        <taxon>Bacteroidota</taxon>
        <taxon>Flavobacteriia</taxon>
        <taxon>Flavobacteriales</taxon>
        <taxon>Flavobacteriaceae</taxon>
        <taxon>Flavobacterium</taxon>
    </lineage>
</organism>
<evidence type="ECO:0000313" key="12">
    <source>
        <dbReference type="Proteomes" id="UP000767947"/>
    </source>
</evidence>
<dbReference type="EMBL" id="JAAMPT010000202">
    <property type="protein sequence ID" value="NMH24658.1"/>
    <property type="molecule type" value="Genomic_DNA"/>
</dbReference>
<comment type="catalytic activity">
    <reaction evidence="1">
        <text>ATP + protein L-histidine = ADP + protein N-phospho-L-histidine.</text>
        <dbReference type="EC" id="2.7.13.3"/>
    </reaction>
</comment>
<dbReference type="PANTHER" id="PTHR41523">
    <property type="entry name" value="TWO-COMPONENT SYSTEM SENSOR PROTEIN"/>
    <property type="match status" value="1"/>
</dbReference>
<keyword evidence="3" id="KW-0597">Phosphoprotein</keyword>
<gene>
    <name evidence="11" type="ORF">G6042_05180</name>
</gene>
<dbReference type="InterPro" id="IPR011990">
    <property type="entry name" value="TPR-like_helical_dom_sf"/>
</dbReference>
<evidence type="ECO:0000256" key="3">
    <source>
        <dbReference type="ARBA" id="ARBA00022553"/>
    </source>
</evidence>
<keyword evidence="8" id="KW-0175">Coiled coil</keyword>
<keyword evidence="6 11" id="KW-0418">Kinase</keyword>
<evidence type="ECO:0000256" key="9">
    <source>
        <dbReference type="SAM" id="Phobius"/>
    </source>
</evidence>
<dbReference type="InterPro" id="IPR011495">
    <property type="entry name" value="Sig_transdc_His_kin_sub2_dim/P"/>
</dbReference>